<name>K3WA55_GLOUD</name>
<dbReference type="eggNOG" id="KOG2172">
    <property type="taxonomic scope" value="Eukaryota"/>
</dbReference>
<accession>K3WA55</accession>
<dbReference type="InterPro" id="IPR006709">
    <property type="entry name" value="SSU_processome_Utp14"/>
</dbReference>
<dbReference type="VEuPathDB" id="FungiDB:PYU1_G001844"/>
<dbReference type="Proteomes" id="UP000019132">
    <property type="component" value="Unassembled WGS sequence"/>
</dbReference>
<keyword evidence="2" id="KW-0597">Phosphoprotein</keyword>
<protein>
    <submittedName>
        <fullName evidence="5">Uncharacterized protein</fullName>
    </submittedName>
</protein>
<dbReference type="GO" id="GO:0032040">
    <property type="term" value="C:small-subunit processome"/>
    <property type="evidence" value="ECO:0007669"/>
    <property type="project" value="InterPro"/>
</dbReference>
<evidence type="ECO:0000256" key="4">
    <source>
        <dbReference type="SAM" id="MobiDB-lite"/>
    </source>
</evidence>
<sequence>MVRPKGKATGKPASGGNGKKAAGAAKSKGNGKQKRNAAAAAGKTSVAKDVYSDDEDDAKEARMNAKMDIDGVYEYEQPETFEHDSEISEDEAFNSEDEESYGAFFQSKKKQTLGKKAAADMSEDGDEDSNEEEDEEEDAAGGDLLSDLLGTAPAKRLSTKNDDDDEDSALENSDDEDDEPKNLLSLANGLVPERKTKKKVAEISIDGIGLSSGGAGELTLSSLLGGAEDGAADDSEGLNLSKVKKQVRDLETDGSGALQAAVEAVHEERAARKIAYTEKKKDVDLFQTVVRRNRQKETMDFREQRT</sequence>
<dbReference type="PANTHER" id="PTHR14150">
    <property type="entry name" value="U3 SMALL NUCLEOLAR RNA-ASSOCIATED PROTEIN 14"/>
    <property type="match status" value="1"/>
</dbReference>
<feature type="compositionally biased region" description="Acidic residues" evidence="4">
    <location>
        <begin position="87"/>
        <end position="100"/>
    </location>
</feature>
<dbReference type="HOGENOM" id="CLU_910534_0_0_1"/>
<evidence type="ECO:0000256" key="3">
    <source>
        <dbReference type="ARBA" id="ARBA00023242"/>
    </source>
</evidence>
<proteinExistence type="predicted"/>
<dbReference type="Pfam" id="PF04615">
    <property type="entry name" value="Utp14"/>
    <property type="match status" value="1"/>
</dbReference>
<evidence type="ECO:0000313" key="5">
    <source>
        <dbReference type="EnsemblProtists" id="PYU1_T001846"/>
    </source>
</evidence>
<feature type="compositionally biased region" description="Acidic residues" evidence="4">
    <location>
        <begin position="162"/>
        <end position="179"/>
    </location>
</feature>
<feature type="compositionally biased region" description="Low complexity" evidence="4">
    <location>
        <begin position="19"/>
        <end position="28"/>
    </location>
</feature>
<feature type="region of interest" description="Disordered" evidence="4">
    <location>
        <begin position="1"/>
        <end position="189"/>
    </location>
</feature>
<dbReference type="PANTHER" id="PTHR14150:SF12">
    <property type="entry name" value="U3 SMALL NUCLEOLAR RNA-ASSOCIATED PROTEIN 14 HOMOLOG A"/>
    <property type="match status" value="1"/>
</dbReference>
<feature type="compositionally biased region" description="Acidic residues" evidence="4">
    <location>
        <begin position="121"/>
        <end position="140"/>
    </location>
</feature>
<dbReference type="InParanoid" id="K3WA55"/>
<organism evidence="5 6">
    <name type="scientific">Globisporangium ultimum (strain ATCC 200006 / CBS 805.95 / DAOM BR144)</name>
    <name type="common">Pythium ultimum</name>
    <dbReference type="NCBI Taxonomy" id="431595"/>
    <lineage>
        <taxon>Eukaryota</taxon>
        <taxon>Sar</taxon>
        <taxon>Stramenopiles</taxon>
        <taxon>Oomycota</taxon>
        <taxon>Peronosporomycetes</taxon>
        <taxon>Pythiales</taxon>
        <taxon>Pythiaceae</taxon>
        <taxon>Globisporangium</taxon>
    </lineage>
</organism>
<dbReference type="EnsemblProtists" id="PYU1_T001846">
    <property type="protein sequence ID" value="PYU1_T001846"/>
    <property type="gene ID" value="PYU1_G001844"/>
</dbReference>
<dbReference type="GO" id="GO:0006364">
    <property type="term" value="P:rRNA processing"/>
    <property type="evidence" value="ECO:0007669"/>
    <property type="project" value="InterPro"/>
</dbReference>
<dbReference type="STRING" id="431595.K3WA55"/>
<evidence type="ECO:0000313" key="6">
    <source>
        <dbReference type="Proteomes" id="UP000019132"/>
    </source>
</evidence>
<feature type="compositionally biased region" description="Low complexity" evidence="4">
    <location>
        <begin position="141"/>
        <end position="152"/>
    </location>
</feature>
<dbReference type="AlphaFoldDB" id="K3WA55"/>
<dbReference type="EMBL" id="GL376634">
    <property type="status" value="NOT_ANNOTATED_CDS"/>
    <property type="molecule type" value="Genomic_DNA"/>
</dbReference>
<feature type="region of interest" description="Disordered" evidence="4">
    <location>
        <begin position="208"/>
        <end position="239"/>
    </location>
</feature>
<keyword evidence="6" id="KW-1185">Reference proteome</keyword>
<reference evidence="6" key="1">
    <citation type="journal article" date="2010" name="Genome Biol.">
        <title>Genome sequence of the necrotrophic plant pathogen Pythium ultimum reveals original pathogenicity mechanisms and effector repertoire.</title>
        <authorList>
            <person name="Levesque C.A."/>
            <person name="Brouwer H."/>
            <person name="Cano L."/>
            <person name="Hamilton J.P."/>
            <person name="Holt C."/>
            <person name="Huitema E."/>
            <person name="Raffaele S."/>
            <person name="Robideau G.P."/>
            <person name="Thines M."/>
            <person name="Win J."/>
            <person name="Zerillo M.M."/>
            <person name="Beakes G.W."/>
            <person name="Boore J.L."/>
            <person name="Busam D."/>
            <person name="Dumas B."/>
            <person name="Ferriera S."/>
            <person name="Fuerstenberg S.I."/>
            <person name="Gachon C.M."/>
            <person name="Gaulin E."/>
            <person name="Govers F."/>
            <person name="Grenville-Briggs L."/>
            <person name="Horner N."/>
            <person name="Hostetler J."/>
            <person name="Jiang R.H."/>
            <person name="Johnson J."/>
            <person name="Krajaejun T."/>
            <person name="Lin H."/>
            <person name="Meijer H.J."/>
            <person name="Moore B."/>
            <person name="Morris P."/>
            <person name="Phuntmart V."/>
            <person name="Puiu D."/>
            <person name="Shetty J."/>
            <person name="Stajich J.E."/>
            <person name="Tripathy S."/>
            <person name="Wawra S."/>
            <person name="van West P."/>
            <person name="Whitty B.R."/>
            <person name="Coutinho P.M."/>
            <person name="Henrissat B."/>
            <person name="Martin F."/>
            <person name="Thomas P.D."/>
            <person name="Tyler B.M."/>
            <person name="De Vries R.P."/>
            <person name="Kamoun S."/>
            <person name="Yandell M."/>
            <person name="Tisserat N."/>
            <person name="Buell C.R."/>
        </authorList>
    </citation>
    <scope>NUCLEOTIDE SEQUENCE</scope>
    <source>
        <strain evidence="6">DAOM:BR144</strain>
    </source>
</reference>
<reference evidence="6" key="2">
    <citation type="submission" date="2010-04" db="EMBL/GenBank/DDBJ databases">
        <authorList>
            <person name="Buell R."/>
            <person name="Hamilton J."/>
            <person name="Hostetler J."/>
        </authorList>
    </citation>
    <scope>NUCLEOTIDE SEQUENCE [LARGE SCALE GENOMIC DNA]</scope>
    <source>
        <strain evidence="6">DAOM:BR144</strain>
    </source>
</reference>
<keyword evidence="3" id="KW-0539">Nucleus</keyword>
<reference evidence="5" key="3">
    <citation type="submission" date="2015-02" db="UniProtKB">
        <authorList>
            <consortium name="EnsemblProtists"/>
        </authorList>
    </citation>
    <scope>IDENTIFICATION</scope>
    <source>
        <strain evidence="5">DAOM BR144</strain>
    </source>
</reference>
<comment type="subcellular location">
    <subcellularLocation>
        <location evidence="1">Nucleus</location>
        <location evidence="1">Nucleolus</location>
    </subcellularLocation>
</comment>
<evidence type="ECO:0000256" key="2">
    <source>
        <dbReference type="ARBA" id="ARBA00022553"/>
    </source>
</evidence>
<feature type="compositionally biased region" description="Basic and acidic residues" evidence="4">
    <location>
        <begin position="59"/>
        <end position="69"/>
    </location>
</feature>
<evidence type="ECO:0000256" key="1">
    <source>
        <dbReference type="ARBA" id="ARBA00004604"/>
    </source>
</evidence>